<protein>
    <submittedName>
        <fullName evidence="2">Uncharacterized protein DUF4253</fullName>
    </submittedName>
</protein>
<comment type="caution">
    <text evidence="2">The sequence shown here is derived from an EMBL/GenBank/DDBJ whole genome shotgun (WGS) entry which is preliminary data.</text>
</comment>
<dbReference type="RefSeq" id="WP_100878106.1">
    <property type="nucleotide sequence ID" value="NZ_JBICSI010000005.1"/>
</dbReference>
<dbReference type="InterPro" id="IPR025349">
    <property type="entry name" value="DUF4253"/>
</dbReference>
<evidence type="ECO:0000259" key="1">
    <source>
        <dbReference type="Pfam" id="PF14062"/>
    </source>
</evidence>
<reference evidence="2 3" key="1">
    <citation type="submission" date="2017-11" db="EMBL/GenBank/DDBJ databases">
        <title>Sequencing the genomes of 1000 actinobacteria strains.</title>
        <authorList>
            <person name="Klenk H.-P."/>
        </authorList>
    </citation>
    <scope>NUCLEOTIDE SEQUENCE [LARGE SCALE GENOMIC DNA]</scope>
    <source>
        <strain evidence="2 3">DSM 44104</strain>
    </source>
</reference>
<feature type="domain" description="DUF4253" evidence="1">
    <location>
        <begin position="125"/>
        <end position="237"/>
    </location>
</feature>
<name>A0AA44ZND9_PSEA5</name>
<gene>
    <name evidence="2" type="ORF">ATL51_1487</name>
</gene>
<evidence type="ECO:0000313" key="2">
    <source>
        <dbReference type="EMBL" id="PKB29841.1"/>
    </source>
</evidence>
<evidence type="ECO:0000313" key="3">
    <source>
        <dbReference type="Proteomes" id="UP000232453"/>
    </source>
</evidence>
<dbReference type="Pfam" id="PF14062">
    <property type="entry name" value="DUF4253"/>
    <property type="match status" value="1"/>
</dbReference>
<dbReference type="AlphaFoldDB" id="A0AA44ZND9"/>
<organism evidence="2 3">
    <name type="scientific">Pseudonocardia alni</name>
    <name type="common">Amycolata alni</name>
    <dbReference type="NCBI Taxonomy" id="33907"/>
    <lineage>
        <taxon>Bacteria</taxon>
        <taxon>Bacillati</taxon>
        <taxon>Actinomycetota</taxon>
        <taxon>Actinomycetes</taxon>
        <taxon>Pseudonocardiales</taxon>
        <taxon>Pseudonocardiaceae</taxon>
        <taxon>Pseudonocardia</taxon>
    </lineage>
</organism>
<dbReference type="EMBL" id="PHUJ01000003">
    <property type="protein sequence ID" value="PKB29841.1"/>
    <property type="molecule type" value="Genomic_DNA"/>
</dbReference>
<accession>A0AA44ZND9</accession>
<dbReference type="Proteomes" id="UP000232453">
    <property type="component" value="Unassembled WGS sequence"/>
</dbReference>
<proteinExistence type="predicted"/>
<sequence>MTLTETGPPAAPSWPDDPGHLLYGHLLRTARTTGRCPVWIRPDDLEFPLDGPTGPAALAAAIEAVDPATVLDRWWPGPCRPGCPCGELLPAAIPRVPGPEGPDRSRAPATFDAAVDLAGGYGSSLAVVDAARPADVPAALGWPGICNYVPYQDLVSLAAVLRYWEDRWGAVVVALTRSRMTLSVAYPPSTDAECAEVAAEHIAFCPDQQDPQNGDYYTLSTYSRMIRGACSWSFWWD</sequence>